<dbReference type="AlphaFoldDB" id="A0A833V1B3"/>
<feature type="compositionally biased region" description="Basic and acidic residues" evidence="2">
    <location>
        <begin position="395"/>
        <end position="407"/>
    </location>
</feature>
<dbReference type="GO" id="GO:0000407">
    <property type="term" value="C:phagophore assembly site"/>
    <property type="evidence" value="ECO:0007669"/>
    <property type="project" value="TreeGrafter"/>
</dbReference>
<accession>A0A833V1B3</accession>
<feature type="domain" description="Autophagy-related protein 13 N-terminal" evidence="3">
    <location>
        <begin position="90"/>
        <end position="210"/>
    </location>
</feature>
<dbReference type="GO" id="GO:0005829">
    <property type="term" value="C:cytosol"/>
    <property type="evidence" value="ECO:0007669"/>
    <property type="project" value="TreeGrafter"/>
</dbReference>
<dbReference type="GO" id="GO:0034727">
    <property type="term" value="P:piecemeal microautophagy of the nucleus"/>
    <property type="evidence" value="ECO:0007669"/>
    <property type="project" value="TreeGrafter"/>
</dbReference>
<evidence type="ECO:0000259" key="3">
    <source>
        <dbReference type="Pfam" id="PF10033"/>
    </source>
</evidence>
<dbReference type="InterPro" id="IPR036570">
    <property type="entry name" value="HORMA_dom_sf"/>
</dbReference>
<proteinExistence type="predicted"/>
<sequence>MAAQPDPGRSTEQIVSQFLSKALHAILAARIPFIHGPTIPTSRPPRKRDRWFHLALGDPPPALEHPSGLLPNGVMEPLVVDILLSPREDPTMPEAIVERWVAQCEVPAPWSPLHSPAESSSNSFLVKRTYKKSIILLRSIYSVLRLLPAQRVFKMLCASNQSYNYDLTYRVSSFAEPFSRKEEAEFRSHYFSPVETQYGQLAVSVQYRPSLSQFNLEISSLLPPMLITDYVGSPAADPMRTFPASPSERSATRSSISYSFRGSRDGRPSTSAPASAPLFNRPHSWTGAPNEGPSHRAQPAHQPPTGSQRKPTFNFDEFKFSPPFYMSPTPSPPKFSGSYMQSPLRAESAPVSIPQSGTSKVKGLRSPNLSDPTRNFLPPPSPKSARTAEPSSQDSESKSFRKPDGLRISDAYSNMYGTPKGPKDGKDDSGRFSLSGSPRFTFSRSSSRISVPDDLDDPDFSYPFAVDDVDSSDSQARSNDGKEALDFGHASSSHKSQDAAVGELVHMLKTAAPLRDSTYSSQSSKSELQEEGLGSTSSFFMSRMASDALDELQSYKNIKEMLLSQSRAKLHESLRRNN</sequence>
<dbReference type="EMBL" id="SWLB01000025">
    <property type="protein sequence ID" value="KAF3322421.1"/>
    <property type="molecule type" value="Genomic_DNA"/>
</dbReference>
<reference evidence="4" key="1">
    <citation type="submission" date="2020-01" db="EMBL/GenBank/DDBJ databases">
        <title>Genome sequence of Kobresia littledalei, the first chromosome-level genome in the family Cyperaceae.</title>
        <authorList>
            <person name="Qu G."/>
        </authorList>
    </citation>
    <scope>NUCLEOTIDE SEQUENCE</scope>
    <source>
        <strain evidence="4">C.B.Clarke</strain>
        <tissue evidence="4">Leaf</tissue>
    </source>
</reference>
<name>A0A833V1B3_9POAL</name>
<dbReference type="Pfam" id="PF10033">
    <property type="entry name" value="ATG13"/>
    <property type="match status" value="1"/>
</dbReference>
<protein>
    <submittedName>
        <fullName evidence="4">Autophagy-related protein 13-like isoform X2</fullName>
    </submittedName>
</protein>
<gene>
    <name evidence="4" type="ORF">FCM35_KLT13562</name>
</gene>
<dbReference type="Proteomes" id="UP000623129">
    <property type="component" value="Unassembled WGS sequence"/>
</dbReference>
<dbReference type="GO" id="GO:1990316">
    <property type="term" value="C:Atg1/ULK1 kinase complex"/>
    <property type="evidence" value="ECO:0007669"/>
    <property type="project" value="InterPro"/>
</dbReference>
<dbReference type="PANTHER" id="PTHR13430">
    <property type="match status" value="1"/>
</dbReference>
<feature type="compositionally biased region" description="Low complexity" evidence="2">
    <location>
        <begin position="520"/>
        <end position="532"/>
    </location>
</feature>
<dbReference type="GO" id="GO:0034497">
    <property type="term" value="P:protein localization to phagophore assembly site"/>
    <property type="evidence" value="ECO:0007669"/>
    <property type="project" value="TreeGrafter"/>
</dbReference>
<evidence type="ECO:0000313" key="5">
    <source>
        <dbReference type="Proteomes" id="UP000623129"/>
    </source>
</evidence>
<dbReference type="PANTHER" id="PTHR13430:SF4">
    <property type="entry name" value="AUTOPHAGY-RELATED PROTEIN 13"/>
    <property type="match status" value="1"/>
</dbReference>
<evidence type="ECO:0000313" key="4">
    <source>
        <dbReference type="EMBL" id="KAF3322421.1"/>
    </source>
</evidence>
<feature type="region of interest" description="Disordered" evidence="2">
    <location>
        <begin position="513"/>
        <end position="532"/>
    </location>
</feature>
<feature type="compositionally biased region" description="Low complexity" evidence="2">
    <location>
        <begin position="435"/>
        <end position="450"/>
    </location>
</feature>
<comment type="caution">
    <text evidence="4">The sequence shown here is derived from an EMBL/GenBank/DDBJ whole genome shotgun (WGS) entry which is preliminary data.</text>
</comment>
<keyword evidence="1" id="KW-0072">Autophagy</keyword>
<feature type="compositionally biased region" description="Polar residues" evidence="2">
    <location>
        <begin position="247"/>
        <end position="260"/>
    </location>
</feature>
<organism evidence="4 5">
    <name type="scientific">Carex littledalei</name>
    <dbReference type="NCBI Taxonomy" id="544730"/>
    <lineage>
        <taxon>Eukaryota</taxon>
        <taxon>Viridiplantae</taxon>
        <taxon>Streptophyta</taxon>
        <taxon>Embryophyta</taxon>
        <taxon>Tracheophyta</taxon>
        <taxon>Spermatophyta</taxon>
        <taxon>Magnoliopsida</taxon>
        <taxon>Liliopsida</taxon>
        <taxon>Poales</taxon>
        <taxon>Cyperaceae</taxon>
        <taxon>Cyperoideae</taxon>
        <taxon>Cariceae</taxon>
        <taxon>Carex</taxon>
        <taxon>Carex subgen. Euthyceras</taxon>
    </lineage>
</organism>
<feature type="compositionally biased region" description="Basic and acidic residues" evidence="2">
    <location>
        <begin position="421"/>
        <end position="430"/>
    </location>
</feature>
<dbReference type="InterPro" id="IPR040182">
    <property type="entry name" value="ATG13"/>
</dbReference>
<dbReference type="InterPro" id="IPR018731">
    <property type="entry name" value="Atg13_N"/>
</dbReference>
<dbReference type="Gene3D" id="3.30.900.10">
    <property type="entry name" value="HORMA domain"/>
    <property type="match status" value="1"/>
</dbReference>
<evidence type="ECO:0000256" key="1">
    <source>
        <dbReference type="ARBA" id="ARBA00023006"/>
    </source>
</evidence>
<feature type="region of interest" description="Disordered" evidence="2">
    <location>
        <begin position="238"/>
        <end position="501"/>
    </location>
</feature>
<dbReference type="GO" id="GO:0000423">
    <property type="term" value="P:mitophagy"/>
    <property type="evidence" value="ECO:0007669"/>
    <property type="project" value="TreeGrafter"/>
</dbReference>
<evidence type="ECO:0000256" key="2">
    <source>
        <dbReference type="SAM" id="MobiDB-lite"/>
    </source>
</evidence>
<keyword evidence="5" id="KW-1185">Reference proteome</keyword>
<dbReference type="OrthoDB" id="70161at2759"/>